<proteinExistence type="predicted"/>
<sequence>MQAACQLFQFNKINELYRLSVSAQLFFYLSDASTWGSLL</sequence>
<evidence type="ECO:0000313" key="1">
    <source>
        <dbReference type="EMBL" id="EPP22855.1"/>
    </source>
</evidence>
<protein>
    <submittedName>
        <fullName evidence="1">Uncharacterized protein</fullName>
    </submittedName>
</protein>
<dbReference type="PATRIC" id="fig|1336752.4.peg.2161"/>
<name>S7JKU7_VIBFL</name>
<reference evidence="1 2" key="1">
    <citation type="journal article" date="2013" name="Gut Pathog.">
        <title>Evidence of a new metabolic capacity in an emerging diarrheal pathogen: lessons from the draft genomes of Vibrio fluvialis strains PG41 and I21563.</title>
        <authorList>
            <person name="Khatri I."/>
            <person name="Mahajan S."/>
            <person name="Dureja C."/>
            <person name="Subramanian S."/>
            <person name="Raychaudhuri S."/>
        </authorList>
    </citation>
    <scope>NUCLEOTIDE SEQUENCE [LARGE SCALE GENOMIC DNA]</scope>
    <source>
        <strain evidence="1 2">PG41</strain>
    </source>
</reference>
<evidence type="ECO:0000313" key="2">
    <source>
        <dbReference type="Proteomes" id="UP000014854"/>
    </source>
</evidence>
<dbReference type="AlphaFoldDB" id="S7JKU7"/>
<accession>S7JKU7</accession>
<dbReference type="Proteomes" id="UP000014854">
    <property type="component" value="Unassembled WGS sequence"/>
</dbReference>
<gene>
    <name evidence="1" type="ORF">L910_4461</name>
</gene>
<dbReference type="EMBL" id="ASXS01000008">
    <property type="protein sequence ID" value="EPP22855.1"/>
    <property type="molecule type" value="Genomic_DNA"/>
</dbReference>
<comment type="caution">
    <text evidence="1">The sequence shown here is derived from an EMBL/GenBank/DDBJ whole genome shotgun (WGS) entry which is preliminary data.</text>
</comment>
<organism evidence="1 2">
    <name type="scientific">Vibrio fluvialis PG41</name>
    <dbReference type="NCBI Taxonomy" id="1336752"/>
    <lineage>
        <taxon>Bacteria</taxon>
        <taxon>Pseudomonadati</taxon>
        <taxon>Pseudomonadota</taxon>
        <taxon>Gammaproteobacteria</taxon>
        <taxon>Vibrionales</taxon>
        <taxon>Vibrionaceae</taxon>
        <taxon>Vibrio</taxon>
    </lineage>
</organism>